<dbReference type="Pfam" id="PF00873">
    <property type="entry name" value="ACR_tran"/>
    <property type="match status" value="1"/>
</dbReference>
<feature type="transmembrane region" description="Helical" evidence="2">
    <location>
        <begin position="1001"/>
        <end position="1027"/>
    </location>
</feature>
<feature type="transmembrane region" description="Helical" evidence="2">
    <location>
        <begin position="345"/>
        <end position="362"/>
    </location>
</feature>
<feature type="transmembrane region" description="Helical" evidence="2">
    <location>
        <begin position="594"/>
        <end position="615"/>
    </location>
</feature>
<dbReference type="InterPro" id="IPR001036">
    <property type="entry name" value="Acrflvin-R"/>
</dbReference>
<protein>
    <submittedName>
        <fullName evidence="3">Swarming motility protein SwrC</fullName>
    </submittedName>
</protein>
<gene>
    <name evidence="3" type="primary">swrC_2</name>
    <name evidence="3" type="ORF">NCTC13489_00748</name>
</gene>
<dbReference type="GO" id="GO:0042910">
    <property type="term" value="F:xenobiotic transmembrane transporter activity"/>
    <property type="evidence" value="ECO:0007669"/>
    <property type="project" value="TreeGrafter"/>
</dbReference>
<feature type="transmembrane region" description="Helical" evidence="2">
    <location>
        <begin position="948"/>
        <end position="968"/>
    </location>
</feature>
<sequence length="1182" mass="131620">MNENKHHQKESFFSSWAVDNRTTVYVLTFIIVLLGIFSFFSMPRENFPEVVQNNIYISSVYPGNSAEDVEKVITKELEDKFKNVSGVTKVTSNSFQDYCLIVVEFDAKLKVAEAKQRIKDKVDEAKGDQDWPSLDSGSKVEPSVFDLNISEELPILNINLKGNYPKFTLKQYAEDLKDDLEDVPEVKEAVILGVDDNEVEVALDLFKMNAAGVSFDQVIGAIKNENITISGGNLVTEGNRENVRIKGQISSPSDLNNFMVKPGVKIRDIASVNFQEKEITTYARESGKDVVMINLKKRAGTNMISAIDQAKVKIKNAQKSYLPKDLEVTLTSDQSSEVEHQVNELANHILIGILLVMAVLSFSMGMKNALFVGTAIPLSMLIAFAVLQMAGITLNTMVLFAMVMGLGMLVDDGIVVVDNVYANMEKGLPRRLASKYGIGEIAFPVITSTLTTVFAFLPMLLWPGIMGEFMKYFPITISVTLMASLFVALIINASMTAGAMTLENKNISKNTAKKYTIIFGVLIVVFGILRIATGVKYFLGVVTFSILAIIAIWLYKGFFHDRIEHFQHTFFPNLAEKYQKFISNLLEGKKPRNAFLGVIGILVFSFVLYGAMMGIGRSKVLFFPENIPRQTIVYMEYPQGTDIGKTNIATKRVEGQILQVLKKYKESDGSNFLVESMVTSVGKGATNPQVDAGSQADTPFKSKITVTYVEFANRRGINTADVMEDIRMAIPDIPGFTYTVEKDANGPPVGYPISIELKGDNYDDLLDEAHKMITYVNGQNIAGIEKLQADINKDSPELIIDIDRETAGNLGVSTAYTGITLRRALFGQDISTFKDVKEDYDISVRLQQDQRRNTSILFNQPITLQGPNGTVQVPMSTFATMKEDNTFNKIKRKDNSRTIMVYSGVLKNANSNEIVQKIRSSLKNYQTPAGISYTFGGEQEEQGKNLNFLLFALFLAMSLVTSIIVFQFNSLSKTLIIMMTILLSFSGVFLGLSIFGMDFVILMTMMGIISLAGVVVKNGIVLMDFFVLKLDEKVFEKGVETHDDLELEEVKEIIVQSGKERLRPVLLTATTAILGLIPLAIGLNFDIASFLTTLNPHFSLGGDNVAFWGPLAWTIIFGLSFATFLTLIMVPVMFYIISKRKINNRRKYLKKHLHDAEEEAAEIERLRNLYPDDSHLQNLQSE</sequence>
<organism evidence="3 4">
    <name type="scientific">Kaistella antarctica</name>
    <dbReference type="NCBI Taxonomy" id="266748"/>
    <lineage>
        <taxon>Bacteria</taxon>
        <taxon>Pseudomonadati</taxon>
        <taxon>Bacteroidota</taxon>
        <taxon>Flavobacteriia</taxon>
        <taxon>Flavobacteriales</taxon>
        <taxon>Weeksellaceae</taxon>
        <taxon>Chryseobacterium group</taxon>
        <taxon>Kaistella</taxon>
    </lineage>
</organism>
<accession>A0A448NP56</accession>
<keyword evidence="2" id="KW-0472">Membrane</keyword>
<dbReference type="InterPro" id="IPR027463">
    <property type="entry name" value="AcrB_DN_DC_subdom"/>
</dbReference>
<dbReference type="SUPFAM" id="SSF82714">
    <property type="entry name" value="Multidrug efflux transporter AcrB TolC docking domain, DN and DC subdomains"/>
    <property type="match status" value="2"/>
</dbReference>
<feature type="transmembrane region" description="Helical" evidence="2">
    <location>
        <begin position="1065"/>
        <end position="1091"/>
    </location>
</feature>
<feature type="transmembrane region" description="Helical" evidence="2">
    <location>
        <begin position="369"/>
        <end position="391"/>
    </location>
</feature>
<feature type="transmembrane region" description="Helical" evidence="2">
    <location>
        <begin position="397"/>
        <end position="421"/>
    </location>
</feature>
<dbReference type="Gene3D" id="3.30.2090.10">
    <property type="entry name" value="Multidrug efflux transporter AcrB TolC docking domain, DN and DC subdomains"/>
    <property type="match status" value="2"/>
</dbReference>
<evidence type="ECO:0000256" key="1">
    <source>
        <dbReference type="SAM" id="Coils"/>
    </source>
</evidence>
<dbReference type="AlphaFoldDB" id="A0A448NP56"/>
<dbReference type="KEGG" id="cant:NCTC13489_00748"/>
<proteinExistence type="predicted"/>
<keyword evidence="1" id="KW-0175">Coiled coil</keyword>
<dbReference type="PRINTS" id="PR00702">
    <property type="entry name" value="ACRIFLAVINRP"/>
</dbReference>
<name>A0A448NP56_9FLAO</name>
<feature type="transmembrane region" description="Helical" evidence="2">
    <location>
        <begin position="441"/>
        <end position="460"/>
    </location>
</feature>
<dbReference type="Gene3D" id="3.30.70.1440">
    <property type="entry name" value="Multidrug efflux transporter AcrB pore domain"/>
    <property type="match status" value="1"/>
</dbReference>
<feature type="coiled-coil region" evidence="1">
    <location>
        <begin position="1139"/>
        <end position="1169"/>
    </location>
</feature>
<dbReference type="SUPFAM" id="SSF82693">
    <property type="entry name" value="Multidrug efflux transporter AcrB pore domain, PN1, PN2, PC1 and PC2 subdomains"/>
    <property type="match status" value="2"/>
</dbReference>
<dbReference type="EMBL" id="LR134441">
    <property type="protein sequence ID" value="VEH97214.1"/>
    <property type="molecule type" value="Genomic_DNA"/>
</dbReference>
<dbReference type="Proteomes" id="UP000270036">
    <property type="component" value="Chromosome"/>
</dbReference>
<feature type="transmembrane region" description="Helical" evidence="2">
    <location>
        <begin position="975"/>
        <end position="995"/>
    </location>
</feature>
<dbReference type="Gene3D" id="3.30.70.1430">
    <property type="entry name" value="Multidrug efflux transporter AcrB pore domain"/>
    <property type="match status" value="2"/>
</dbReference>
<feature type="transmembrane region" description="Helical" evidence="2">
    <location>
        <begin position="537"/>
        <end position="555"/>
    </location>
</feature>
<feature type="transmembrane region" description="Helical" evidence="2">
    <location>
        <begin position="1111"/>
        <end position="1137"/>
    </location>
</feature>
<feature type="transmembrane region" description="Helical" evidence="2">
    <location>
        <begin position="472"/>
        <end position="494"/>
    </location>
</feature>
<dbReference type="PANTHER" id="PTHR32063">
    <property type="match status" value="1"/>
</dbReference>
<feature type="transmembrane region" description="Helical" evidence="2">
    <location>
        <begin position="515"/>
        <end position="531"/>
    </location>
</feature>
<dbReference type="Gene3D" id="1.20.1640.10">
    <property type="entry name" value="Multidrug efflux transporter AcrB transmembrane domain"/>
    <property type="match status" value="2"/>
</dbReference>
<dbReference type="RefSeq" id="WP_051803839.1">
    <property type="nucleotide sequence ID" value="NZ_FOIX01000003.1"/>
</dbReference>
<evidence type="ECO:0000256" key="2">
    <source>
        <dbReference type="SAM" id="Phobius"/>
    </source>
</evidence>
<evidence type="ECO:0000313" key="3">
    <source>
        <dbReference type="EMBL" id="VEH97214.1"/>
    </source>
</evidence>
<dbReference type="SUPFAM" id="SSF82866">
    <property type="entry name" value="Multidrug efflux transporter AcrB transmembrane domain"/>
    <property type="match status" value="2"/>
</dbReference>
<keyword evidence="2" id="KW-1133">Transmembrane helix</keyword>
<dbReference type="PANTHER" id="PTHR32063:SF0">
    <property type="entry name" value="SWARMING MOTILITY PROTEIN SWRC"/>
    <property type="match status" value="1"/>
</dbReference>
<evidence type="ECO:0000313" key="4">
    <source>
        <dbReference type="Proteomes" id="UP000270036"/>
    </source>
</evidence>
<dbReference type="GO" id="GO:0005886">
    <property type="term" value="C:plasma membrane"/>
    <property type="evidence" value="ECO:0007669"/>
    <property type="project" value="TreeGrafter"/>
</dbReference>
<feature type="transmembrane region" description="Helical" evidence="2">
    <location>
        <begin position="24"/>
        <end position="42"/>
    </location>
</feature>
<reference evidence="3 4" key="1">
    <citation type="submission" date="2018-12" db="EMBL/GenBank/DDBJ databases">
        <authorList>
            <consortium name="Pathogen Informatics"/>
        </authorList>
    </citation>
    <scope>NUCLEOTIDE SEQUENCE [LARGE SCALE GENOMIC DNA]</scope>
    <source>
        <strain evidence="3 4">NCTC13489</strain>
    </source>
</reference>
<keyword evidence="2" id="KW-0812">Transmembrane</keyword>
<dbReference type="Gene3D" id="3.30.70.1320">
    <property type="entry name" value="Multidrug efflux transporter AcrB pore domain like"/>
    <property type="match status" value="1"/>
</dbReference>
<dbReference type="OrthoDB" id="9757876at2"/>